<name>A0A2P6NQ64_9EUKA</name>
<evidence type="ECO:0000313" key="3">
    <source>
        <dbReference type="EMBL" id="PRP86092.1"/>
    </source>
</evidence>
<evidence type="ECO:0000256" key="2">
    <source>
        <dbReference type="SAM" id="MobiDB-lite"/>
    </source>
</evidence>
<proteinExistence type="predicted"/>
<evidence type="ECO:0000256" key="1">
    <source>
        <dbReference type="SAM" id="Coils"/>
    </source>
</evidence>
<evidence type="ECO:0000313" key="4">
    <source>
        <dbReference type="Proteomes" id="UP000241769"/>
    </source>
</evidence>
<keyword evidence="4" id="KW-1185">Reference proteome</keyword>
<feature type="coiled-coil region" evidence="1">
    <location>
        <begin position="1237"/>
        <end position="1293"/>
    </location>
</feature>
<accession>A0A2P6NQ64</accession>
<feature type="region of interest" description="Disordered" evidence="2">
    <location>
        <begin position="1315"/>
        <end position="1381"/>
    </location>
</feature>
<keyword evidence="1" id="KW-0175">Coiled coil</keyword>
<comment type="caution">
    <text evidence="3">The sequence shown here is derived from an EMBL/GenBank/DDBJ whole genome shotgun (WGS) entry which is preliminary data.</text>
</comment>
<feature type="region of interest" description="Disordered" evidence="2">
    <location>
        <begin position="226"/>
        <end position="284"/>
    </location>
</feature>
<dbReference type="InterPro" id="IPR036869">
    <property type="entry name" value="J_dom_sf"/>
</dbReference>
<dbReference type="Proteomes" id="UP000241769">
    <property type="component" value="Unassembled WGS sequence"/>
</dbReference>
<organism evidence="3 4">
    <name type="scientific">Planoprotostelium fungivorum</name>
    <dbReference type="NCBI Taxonomy" id="1890364"/>
    <lineage>
        <taxon>Eukaryota</taxon>
        <taxon>Amoebozoa</taxon>
        <taxon>Evosea</taxon>
        <taxon>Variosea</taxon>
        <taxon>Cavosteliida</taxon>
        <taxon>Cavosteliaceae</taxon>
        <taxon>Planoprotostelium</taxon>
    </lineage>
</organism>
<sequence>MLRARVIDRKIKSFDQKRHLFGFGLGSKKRFVPPNFYETGRHQPPRPPGEYAPSAPTGAVVKDNRNGVPDTYWKVFNTYFSRFLTIVVEFEVNHIPAEGPVHMEWVGTFLRKMTYHEACLILGIHPDTELTSDLLDDCMKCMVQNNHPDMGGAPLIQKKMVEAHQLLLDHLEVIEKGEDPPTYPYQYQLNPRDVLDVSPDHRFRAYNPFKDPDRKDAAQLASIKKKFDEEEAEEPEGELGKVKKVKEKEKDKKDDAINPGEKGGKEKETQEEKDKKKKKKKSFEEEQVFRMPNLMQEEEEMAQFENEQDLSVYDKKRLPGETQLQFEARMFTMELSRKQAEIQERFLSGGPNDVLHFYPPHVSPTKPIYVDGLMMWPGNPDTFNHFHGDTVEDDPIALAHRGIRGINYRFDDHRYGVGEFGEKIDPFYIHTGQIPHPTENKKEWWEYINFEMPKRRAEFTELVKKMDPEWNFTLSGRYEVERRWTKEQEYHDNYDRISNKIKRDLEEVAAYQDPETRDAFIKQRKEENALLTKLYDRNYALRGSAFEPLAILEGKHVFEVEDPHAYGRTNPEWRDLTGMTNKRLSRRGNMSTKVLDEELDEDVQKLHPFDKMRVKMRLKLMPKSFIVETTPRWGNPFIGKEKPAYDLPFEDENPGAARTLRHFIPIKKDDLWCDDRAVQMMEEMEIQAEEDEKLFEAVGAEEASKIIFKRDYLEPYMIETTEEHIRLAAVAVTMELFKNRDVSKMTMQETIQLAKPLINILQPTTRAIIEEESLMFKYMPEDAREEEAMELKAWLIDHELWGEEKVDETLQNWFKLRDEKWLQQKKAEWDYLHLIEDMRGAFASGEDDLKRMDGYDETDIRKRDSPWKRTGGLQDVDYFPFTKDRLTDIKRNQRKQALLSKVEQLKYERDRLFKKAFWRKMRAAAMPVRALSDHERKFLTPEAQKLMDAEFLQYKQAERDLTTDYNRAELKYRTAYFDVIREDMEEAAISADYPSCEEEVSDDFDFNALVGHEKPKPPVLTQEEADTVPFDEKMLVISDQTLLDDMELAVYRDFMVQIDVAKEKKRLDIIPQIEERLGEDHIKVIRQPKQDVMDVLEAPENMPYMNLNKRKLMLEQLNLRQLTAWEEAEGIYRETEAERGIVGYDGINHLLNRDAYDYHYTLPTKEEQAVMDKPNDPNIDVEYLDWVLADYLAIRSDPVAAAEHKKRQVARINMLDEIEKERDERAYREVDDYVANARELRRMKEEEASLLKSIERTAEAEKMDAQEKNDLIAEKMESLREKYAEKIAKRKAEFDRDDALRVVEKNNWAKMEEMGLISKEKREKKEKRELEDREYRQKKAMEQLNFKKKEEEKKEEEKVVEMVEKQEKQEKEEKKEKKDKK</sequence>
<protein>
    <submittedName>
        <fullName evidence="3">Uncharacterized protein</fullName>
    </submittedName>
</protein>
<reference evidence="3 4" key="1">
    <citation type="journal article" date="2018" name="Genome Biol. Evol.">
        <title>Multiple Roots of Fruiting Body Formation in Amoebozoa.</title>
        <authorList>
            <person name="Hillmann F."/>
            <person name="Forbes G."/>
            <person name="Novohradska S."/>
            <person name="Ferling I."/>
            <person name="Riege K."/>
            <person name="Groth M."/>
            <person name="Westermann M."/>
            <person name="Marz M."/>
            <person name="Spaller T."/>
            <person name="Winckler T."/>
            <person name="Schaap P."/>
            <person name="Glockner G."/>
        </authorList>
    </citation>
    <scope>NUCLEOTIDE SEQUENCE [LARGE SCALE GENOMIC DNA]</scope>
    <source>
        <strain evidence="3 4">Jena</strain>
    </source>
</reference>
<dbReference type="SUPFAM" id="SSF46565">
    <property type="entry name" value="Chaperone J-domain"/>
    <property type="match status" value="1"/>
</dbReference>
<dbReference type="Gene3D" id="1.10.287.110">
    <property type="entry name" value="DnaJ domain"/>
    <property type="match status" value="1"/>
</dbReference>
<dbReference type="InParanoid" id="A0A2P6NQ64"/>
<gene>
    <name evidence="3" type="ORF">PROFUN_03079</name>
</gene>
<feature type="compositionally biased region" description="Basic and acidic residues" evidence="2">
    <location>
        <begin position="238"/>
        <end position="274"/>
    </location>
</feature>
<dbReference type="EMBL" id="MDYQ01000035">
    <property type="protein sequence ID" value="PRP86092.1"/>
    <property type="molecule type" value="Genomic_DNA"/>
</dbReference>
<feature type="region of interest" description="Disordered" evidence="2">
    <location>
        <begin position="37"/>
        <end position="57"/>
    </location>
</feature>